<organism evidence="9 10">
    <name type="scientific">Streptomyces laculatispora</name>
    <dbReference type="NCBI Taxonomy" id="887464"/>
    <lineage>
        <taxon>Bacteria</taxon>
        <taxon>Bacillati</taxon>
        <taxon>Actinomycetota</taxon>
        <taxon>Actinomycetes</taxon>
        <taxon>Kitasatosporales</taxon>
        <taxon>Streptomycetaceae</taxon>
        <taxon>Streptomyces</taxon>
    </lineage>
</organism>
<evidence type="ECO:0000256" key="7">
    <source>
        <dbReference type="SAM" id="MobiDB-lite"/>
    </source>
</evidence>
<dbReference type="PANTHER" id="PTHR34584:SF1">
    <property type="entry name" value="NA(+)_H(+) ANTIPORTER SUBUNIT E1"/>
    <property type="match status" value="1"/>
</dbReference>
<comment type="subcellular location">
    <subcellularLocation>
        <location evidence="1">Cell membrane</location>
        <topology evidence="1">Multi-pass membrane protein</topology>
    </subcellularLocation>
</comment>
<dbReference type="InterPro" id="IPR002758">
    <property type="entry name" value="Cation_antiport_E"/>
</dbReference>
<evidence type="ECO:0000256" key="2">
    <source>
        <dbReference type="ARBA" id="ARBA00006228"/>
    </source>
</evidence>
<evidence type="ECO:0000313" key="10">
    <source>
        <dbReference type="Proteomes" id="UP001229952"/>
    </source>
</evidence>
<dbReference type="Pfam" id="PF01899">
    <property type="entry name" value="MNHE"/>
    <property type="match status" value="1"/>
</dbReference>
<protein>
    <submittedName>
        <fullName evidence="9">Na+/H+ antiporter subunit E</fullName>
    </submittedName>
</protein>
<feature type="transmembrane region" description="Helical" evidence="8">
    <location>
        <begin position="29"/>
        <end position="45"/>
    </location>
</feature>
<dbReference type="RefSeq" id="WP_124285457.1">
    <property type="nucleotide sequence ID" value="NZ_CP120992.1"/>
</dbReference>
<name>A0ABY9HZH5_9ACTN</name>
<evidence type="ECO:0000313" key="9">
    <source>
        <dbReference type="EMBL" id="WLQ39992.1"/>
    </source>
</evidence>
<evidence type="ECO:0000256" key="3">
    <source>
        <dbReference type="ARBA" id="ARBA00022475"/>
    </source>
</evidence>
<feature type="region of interest" description="Disordered" evidence="7">
    <location>
        <begin position="196"/>
        <end position="215"/>
    </location>
</feature>
<dbReference type="EMBL" id="CP120992">
    <property type="protein sequence ID" value="WLQ39992.1"/>
    <property type="molecule type" value="Genomic_DNA"/>
</dbReference>
<dbReference type="Proteomes" id="UP001229952">
    <property type="component" value="Chromosome"/>
</dbReference>
<keyword evidence="5 8" id="KW-1133">Transmembrane helix</keyword>
<evidence type="ECO:0000256" key="8">
    <source>
        <dbReference type="SAM" id="Phobius"/>
    </source>
</evidence>
<reference evidence="9 10" key="1">
    <citation type="submission" date="2023-03" db="EMBL/GenBank/DDBJ databases">
        <title>Isolation and description of six Streptomyces strains from soil environments, able to metabolize different microbial glucans.</title>
        <authorList>
            <person name="Widen T."/>
            <person name="Larsbrink J."/>
        </authorList>
    </citation>
    <scope>NUCLEOTIDE SEQUENCE [LARGE SCALE GENOMIC DNA]</scope>
    <source>
        <strain evidence="9 10">Mut2</strain>
    </source>
</reference>
<dbReference type="PANTHER" id="PTHR34584">
    <property type="entry name" value="NA(+)/H(+) ANTIPORTER SUBUNIT E1"/>
    <property type="match status" value="1"/>
</dbReference>
<evidence type="ECO:0000256" key="6">
    <source>
        <dbReference type="ARBA" id="ARBA00023136"/>
    </source>
</evidence>
<feature type="transmembrane region" description="Helical" evidence="8">
    <location>
        <begin position="51"/>
        <end position="70"/>
    </location>
</feature>
<keyword evidence="6 8" id="KW-0472">Membrane</keyword>
<evidence type="ECO:0000256" key="5">
    <source>
        <dbReference type="ARBA" id="ARBA00022989"/>
    </source>
</evidence>
<keyword evidence="3" id="KW-1003">Cell membrane</keyword>
<keyword evidence="4 8" id="KW-0812">Transmembrane</keyword>
<gene>
    <name evidence="9" type="ORF">P8A22_08215</name>
</gene>
<comment type="similarity">
    <text evidence="2">Belongs to the CPA3 antiporters (TC 2.A.63) subunit E family.</text>
</comment>
<evidence type="ECO:0000256" key="1">
    <source>
        <dbReference type="ARBA" id="ARBA00004651"/>
    </source>
</evidence>
<dbReference type="NCBIfam" id="NF006521">
    <property type="entry name" value="PRK08965.1-5"/>
    <property type="match status" value="1"/>
</dbReference>
<keyword evidence="10" id="KW-1185">Reference proteome</keyword>
<sequence length="215" mass="23879">MRRPIRFSYRNKDLPPFSCEFGRGRRRRVLDLPLIAWLTVIWVLLWSGLHWANVLTGAVVAVAVCLAFPLPQVDLGLRLHPWGMLRLGGFLLYDMYTSGVRVTRQIFGDRPHRAAVIAVPLRCRSDLMLTATAVAVSNVPGGSVVEVRRATATLFLHVLDADRPAELDAARRSVWRLEELTVRAFGTRDEIARVAVAPPTAPHTGEQPGDQGEDA</sequence>
<accession>A0ABY9HZH5</accession>
<evidence type="ECO:0000256" key="4">
    <source>
        <dbReference type="ARBA" id="ARBA00022692"/>
    </source>
</evidence>
<proteinExistence type="inferred from homology"/>